<reference evidence="3 4" key="1">
    <citation type="submission" date="2017-01" db="EMBL/GenBank/DDBJ databases">
        <title>Novel large sulfur bacteria in the metagenomes of groundwater-fed chemosynthetic microbial mats in the Lake Huron basin.</title>
        <authorList>
            <person name="Sharrar A.M."/>
            <person name="Flood B.E."/>
            <person name="Bailey J.V."/>
            <person name="Jones D.S."/>
            <person name="Biddanda B."/>
            <person name="Ruberg S.A."/>
            <person name="Marcus D.N."/>
            <person name="Dick G.J."/>
        </authorList>
    </citation>
    <scope>NUCLEOTIDE SEQUENCE [LARGE SCALE GENOMIC DNA]</scope>
    <source>
        <strain evidence="3">A8</strain>
    </source>
</reference>
<evidence type="ECO:0000313" key="3">
    <source>
        <dbReference type="EMBL" id="OQX03173.1"/>
    </source>
</evidence>
<dbReference type="EMBL" id="MTEJ01000425">
    <property type="protein sequence ID" value="OQX03173.1"/>
    <property type="molecule type" value="Genomic_DNA"/>
</dbReference>
<dbReference type="InterPro" id="IPR018764">
    <property type="entry name" value="RskA_C"/>
</dbReference>
<evidence type="ECO:0000259" key="2">
    <source>
        <dbReference type="Pfam" id="PF10099"/>
    </source>
</evidence>
<keyword evidence="1" id="KW-1133">Transmembrane helix</keyword>
<name>A0A1Y1QDH3_9GAMM</name>
<keyword evidence="1" id="KW-0812">Transmembrane</keyword>
<gene>
    <name evidence="3" type="ORF">BWK73_40435</name>
</gene>
<organism evidence="3 4">
    <name type="scientific">Thiothrix lacustris</name>
    <dbReference type="NCBI Taxonomy" id="525917"/>
    <lineage>
        <taxon>Bacteria</taxon>
        <taxon>Pseudomonadati</taxon>
        <taxon>Pseudomonadota</taxon>
        <taxon>Gammaproteobacteria</taxon>
        <taxon>Thiotrichales</taxon>
        <taxon>Thiotrichaceae</taxon>
        <taxon>Thiothrix</taxon>
    </lineage>
</organism>
<keyword evidence="1" id="KW-0472">Membrane</keyword>
<dbReference type="Proteomes" id="UP000192491">
    <property type="component" value="Unassembled WGS sequence"/>
</dbReference>
<evidence type="ECO:0000256" key="1">
    <source>
        <dbReference type="SAM" id="Phobius"/>
    </source>
</evidence>
<comment type="caution">
    <text evidence="3">The sequence shown here is derived from an EMBL/GenBank/DDBJ whole genome shotgun (WGS) entry which is preliminary data.</text>
</comment>
<proteinExistence type="predicted"/>
<feature type="transmembrane region" description="Helical" evidence="1">
    <location>
        <begin position="16"/>
        <end position="37"/>
    </location>
</feature>
<protein>
    <recommendedName>
        <fullName evidence="2">Anti-sigma K factor RskA C-terminal domain-containing protein</fullName>
    </recommendedName>
</protein>
<feature type="domain" description="Anti-sigma K factor RskA C-terminal" evidence="2">
    <location>
        <begin position="23"/>
        <end position="135"/>
    </location>
</feature>
<dbReference type="GO" id="GO:0005886">
    <property type="term" value="C:plasma membrane"/>
    <property type="evidence" value="ECO:0007669"/>
    <property type="project" value="InterPro"/>
</dbReference>
<accession>A0A1Y1QDH3</accession>
<evidence type="ECO:0000313" key="4">
    <source>
        <dbReference type="Proteomes" id="UP000192491"/>
    </source>
</evidence>
<sequence>MMANSEGSVNTASNGIWRYGLYALIAALLLVALGFGVRHWEPAQASADNGELSVLRERLLSDSSSVRGNWLRTLNPLVQDVQGDLVWNSTQSQGVMRFVDLPAPAAGQFYQLWLYDTRSADGVPVSGAVVRNGAGKGEWFAAIKTEKMVLAPFKFELHLHADKSAEKSQLLLMVQP</sequence>
<dbReference type="AlphaFoldDB" id="A0A1Y1QDH3"/>
<dbReference type="Pfam" id="PF10099">
    <property type="entry name" value="RskA_C"/>
    <property type="match status" value="1"/>
</dbReference>